<protein>
    <submittedName>
        <fullName evidence="1">Uncharacterized protein</fullName>
    </submittedName>
</protein>
<organism evidence="1">
    <name type="scientific">hydrothermal vent metagenome</name>
    <dbReference type="NCBI Taxonomy" id="652676"/>
    <lineage>
        <taxon>unclassified sequences</taxon>
        <taxon>metagenomes</taxon>
        <taxon>ecological metagenomes</taxon>
    </lineage>
</organism>
<name>A0A3B0XQI6_9ZZZZ</name>
<accession>A0A3B0XQI6</accession>
<proteinExistence type="predicted"/>
<gene>
    <name evidence="1" type="ORF">MNBD_GAMMA11-158</name>
</gene>
<dbReference type="AlphaFoldDB" id="A0A3B0XQI6"/>
<evidence type="ECO:0000313" key="1">
    <source>
        <dbReference type="EMBL" id="VAW58434.1"/>
    </source>
</evidence>
<reference evidence="1" key="1">
    <citation type="submission" date="2018-06" db="EMBL/GenBank/DDBJ databases">
        <authorList>
            <person name="Zhirakovskaya E."/>
        </authorList>
    </citation>
    <scope>NUCLEOTIDE SEQUENCE</scope>
</reference>
<sequence length="103" mass="10491">MPAGLQKLALGGGGTLNAYATIDGNADNRIIMSINPAGAGSASVSIPGLSRALHSILIRYEYTTGGITYIVASADKDIDLSTGSAVLNFASTDFDLGALVTWT</sequence>
<dbReference type="EMBL" id="UOFG01000037">
    <property type="protein sequence ID" value="VAW58434.1"/>
    <property type="molecule type" value="Genomic_DNA"/>
</dbReference>